<evidence type="ECO:0000259" key="12">
    <source>
        <dbReference type="Pfam" id="PF02782"/>
    </source>
</evidence>
<feature type="binding site" evidence="9">
    <location>
        <position position="348"/>
    </location>
    <ligand>
        <name>ATP</name>
        <dbReference type="ChEBI" id="CHEBI:30616"/>
    </ligand>
</feature>
<evidence type="ECO:0000256" key="8">
    <source>
        <dbReference type="ARBA" id="ARBA00052101"/>
    </source>
</evidence>
<dbReference type="SUPFAM" id="SSF53067">
    <property type="entry name" value="Actin-like ATPase domain"/>
    <property type="match status" value="2"/>
</dbReference>
<evidence type="ECO:0000256" key="4">
    <source>
        <dbReference type="ARBA" id="ARBA00022741"/>
    </source>
</evidence>
<comment type="caution">
    <text evidence="9">Lacks conserved residue(s) required for the propagation of feature annotation.</text>
</comment>
<evidence type="ECO:0000256" key="1">
    <source>
        <dbReference type="ARBA" id="ARBA00005190"/>
    </source>
</evidence>
<dbReference type="NCBIfam" id="NF000756">
    <property type="entry name" value="PRK00047.1"/>
    <property type="match status" value="1"/>
</dbReference>
<comment type="catalytic activity">
    <reaction evidence="8 9">
        <text>glycerol + ATP = sn-glycerol 3-phosphate + ADP + H(+)</text>
        <dbReference type="Rhea" id="RHEA:21644"/>
        <dbReference type="ChEBI" id="CHEBI:15378"/>
        <dbReference type="ChEBI" id="CHEBI:17754"/>
        <dbReference type="ChEBI" id="CHEBI:30616"/>
        <dbReference type="ChEBI" id="CHEBI:57597"/>
        <dbReference type="ChEBI" id="CHEBI:456216"/>
        <dbReference type="EC" id="2.7.1.30"/>
    </reaction>
</comment>
<dbReference type="InterPro" id="IPR018484">
    <property type="entry name" value="FGGY_N"/>
</dbReference>
<dbReference type="PANTHER" id="PTHR10196:SF69">
    <property type="entry name" value="GLYCEROL KINASE"/>
    <property type="match status" value="1"/>
</dbReference>
<feature type="binding site" evidence="9">
    <location>
        <position position="451"/>
    </location>
    <ligand>
        <name>ADP</name>
        <dbReference type="ChEBI" id="CHEBI:456216"/>
    </ligand>
</feature>
<feature type="binding site" evidence="9">
    <location>
        <position position="279"/>
    </location>
    <ligand>
        <name>glycerol</name>
        <dbReference type="ChEBI" id="CHEBI:17754"/>
    </ligand>
</feature>
<dbReference type="GO" id="GO:0019563">
    <property type="term" value="P:glycerol catabolic process"/>
    <property type="evidence" value="ECO:0007669"/>
    <property type="project" value="UniProtKB-UniRule"/>
</dbReference>
<feature type="binding site" evidence="9">
    <location>
        <position position="278"/>
    </location>
    <ligand>
        <name>glycerol</name>
        <dbReference type="ChEBI" id="CHEBI:17754"/>
    </ligand>
</feature>
<feature type="binding site" evidence="9">
    <location>
        <position position="447"/>
    </location>
    <ligand>
        <name>ATP</name>
        <dbReference type="ChEBI" id="CHEBI:30616"/>
    </ligand>
</feature>
<dbReference type="Gene3D" id="3.30.420.40">
    <property type="match status" value="2"/>
</dbReference>
<feature type="binding site" evidence="9">
    <location>
        <position position="111"/>
    </location>
    <ligand>
        <name>sn-glycerol 3-phosphate</name>
        <dbReference type="ChEBI" id="CHEBI:57597"/>
    </ligand>
</feature>
<dbReference type="PROSITE" id="PS00933">
    <property type="entry name" value="FGGY_KINASES_1"/>
    <property type="match status" value="1"/>
</dbReference>
<dbReference type="Proteomes" id="UP000244066">
    <property type="component" value="Unassembled WGS sequence"/>
</dbReference>
<dbReference type="UniPathway" id="UPA00618">
    <property type="reaction ID" value="UER00672"/>
</dbReference>
<dbReference type="InterPro" id="IPR018485">
    <property type="entry name" value="FGGY_C"/>
</dbReference>
<evidence type="ECO:0000313" key="14">
    <source>
        <dbReference type="Proteomes" id="UP000244066"/>
    </source>
</evidence>
<evidence type="ECO:0000259" key="11">
    <source>
        <dbReference type="Pfam" id="PF00370"/>
    </source>
</evidence>
<reference evidence="13 14" key="1">
    <citation type="submission" date="2017-04" db="EMBL/GenBank/DDBJ databases">
        <title>Draft Aigarchaeota genome from a New Zealand hot spring.</title>
        <authorList>
            <person name="Reysenbach A.-L."/>
            <person name="Donaho J.A."/>
            <person name="Gerhart J."/>
            <person name="Kelley J.F."/>
            <person name="Kouba K."/>
            <person name="Podar M."/>
            <person name="Stott M."/>
        </authorList>
    </citation>
    <scope>NUCLEOTIDE SEQUENCE [LARGE SCALE GENOMIC DNA]</scope>
    <source>
        <strain evidence="13">NZ13_MG1</strain>
    </source>
</reference>
<dbReference type="EC" id="2.7.1.30" evidence="9"/>
<dbReference type="Pfam" id="PF00370">
    <property type="entry name" value="FGGY_N"/>
    <property type="match status" value="1"/>
</dbReference>
<sequence length="536" mass="60312">MRVAYSYRRERPSGEIYIEFINKNILVKEGNYVAAVDQGTTGTRCMVFDAESNIVGWVYEEHTQIYPMPGWVEHDPIEIWEKTRYVISETLKRSGIDPKEIVAVGVTNQRETTVIWDAKTGRPLANAIVWQDTRTKEICEQLRKDNYEETLIHPRTGVFSFTYFSGPKIKWLLENVPGLREKAEKGEAKFGTIDSWLIWNLTGGPDGGVHVTDYTNASRTMLMDIEKLEWNEEILELLKIPSSILPELRPSSDKSIYGYTKPDGPFKAEIPVCGDLGDQQAALVGQVCFDRGMAKNTYGTGCFLLQNIGTKPELSKHGLLTTVAYSMEKGKCVYALEGSIAVTGAAIQWLRDNLKIISSASETEQMARSVEQEGSGGVYFVPAFSGLFAPYWDLDARGIIVGLTRFIRREHIVHATLESICYQTRDVLEAIASDTGSRLTELKVDGGAVINDYLMQLQADILGAKVIRPKVTETTSLGCVYAAGLAVGFWKDLDTLKKLWKVDRVFQPRWSEEKREKMYKGWRAAVERAKGWLKDL</sequence>
<protein>
    <recommendedName>
        <fullName evidence="9">Glycerol kinase</fullName>
        <ecNumber evidence="9">2.7.1.30</ecNumber>
    </recommendedName>
    <alternativeName>
        <fullName evidence="9">ATP:glycerol 3-phosphotransferase</fullName>
    </alternativeName>
    <alternativeName>
        <fullName evidence="9">Glycerokinase</fullName>
        <shortName evidence="9">GK</shortName>
    </alternativeName>
</protein>
<name>A0A2R7Y5V8_9ARCH</name>
<feature type="binding site" evidence="9">
    <location>
        <position position="110"/>
    </location>
    <ligand>
        <name>glycerol</name>
        <dbReference type="ChEBI" id="CHEBI:17754"/>
    </ligand>
</feature>
<dbReference type="InterPro" id="IPR018483">
    <property type="entry name" value="Carb_kinase_FGGY_CS"/>
</dbReference>
<keyword evidence="3 9" id="KW-0808">Transferase</keyword>
<feature type="binding site" evidence="9">
    <location>
        <position position="40"/>
    </location>
    <ligand>
        <name>ADP</name>
        <dbReference type="ChEBI" id="CHEBI:456216"/>
    </ligand>
</feature>
<dbReference type="PROSITE" id="PS00445">
    <property type="entry name" value="FGGY_KINASES_2"/>
    <property type="match status" value="1"/>
</dbReference>
<dbReference type="FunFam" id="3.30.420.40:FF:000007">
    <property type="entry name" value="Glycerol kinase"/>
    <property type="match status" value="1"/>
</dbReference>
<evidence type="ECO:0000256" key="6">
    <source>
        <dbReference type="ARBA" id="ARBA00022798"/>
    </source>
</evidence>
<feature type="binding site" evidence="9">
    <location>
        <position position="111"/>
    </location>
    <ligand>
        <name>glycerol</name>
        <dbReference type="ChEBI" id="CHEBI:17754"/>
    </ligand>
</feature>
<feature type="binding site" evidence="9">
    <location>
        <position position="344"/>
    </location>
    <ligand>
        <name>ADP</name>
        <dbReference type="ChEBI" id="CHEBI:456216"/>
    </ligand>
</feature>
<evidence type="ECO:0000256" key="5">
    <source>
        <dbReference type="ARBA" id="ARBA00022777"/>
    </source>
</evidence>
<proteinExistence type="inferred from homology"/>
<feature type="binding site" evidence="9">
    <location>
        <position position="300"/>
    </location>
    <ligand>
        <name>ADP</name>
        <dbReference type="ChEBI" id="CHEBI:456216"/>
    </ligand>
</feature>
<dbReference type="Pfam" id="PF02782">
    <property type="entry name" value="FGGY_C"/>
    <property type="match status" value="1"/>
</dbReference>
<evidence type="ECO:0000256" key="10">
    <source>
        <dbReference type="RuleBase" id="RU003733"/>
    </source>
</evidence>
<feature type="binding site" evidence="9">
    <location>
        <position position="40"/>
    </location>
    <ligand>
        <name>sn-glycerol 3-phosphate</name>
        <dbReference type="ChEBI" id="CHEBI:57597"/>
    </ligand>
</feature>
<dbReference type="GO" id="GO:0005829">
    <property type="term" value="C:cytosol"/>
    <property type="evidence" value="ECO:0007669"/>
    <property type="project" value="TreeGrafter"/>
</dbReference>
<dbReference type="GO" id="GO:0006072">
    <property type="term" value="P:glycerol-3-phosphate metabolic process"/>
    <property type="evidence" value="ECO:0007669"/>
    <property type="project" value="InterPro"/>
</dbReference>
<keyword evidence="7 9" id="KW-0067">ATP-binding</keyword>
<feature type="binding site" evidence="9">
    <location>
        <position position="163"/>
    </location>
    <ligand>
        <name>sn-glycerol 3-phosphate</name>
        <dbReference type="ChEBI" id="CHEBI:57597"/>
    </ligand>
</feature>
<dbReference type="NCBIfam" id="TIGR01311">
    <property type="entry name" value="glycerol_kin"/>
    <property type="match status" value="1"/>
</dbReference>
<dbReference type="AlphaFoldDB" id="A0A2R7Y5V8"/>
<comment type="pathway">
    <text evidence="1 9">Polyol metabolism; glycerol degradation via glycerol kinase pathway; sn-glycerol 3-phosphate from glycerol: step 1/1.</text>
</comment>
<feature type="binding site" evidence="9">
    <location>
        <position position="300"/>
    </location>
    <ligand>
        <name>ATP</name>
        <dbReference type="ChEBI" id="CHEBI:30616"/>
    </ligand>
</feature>
<keyword evidence="4 9" id="KW-0547">Nucleotide-binding</keyword>
<dbReference type="FunFam" id="3.30.420.40:FF:000008">
    <property type="entry name" value="Glycerol kinase"/>
    <property type="match status" value="1"/>
</dbReference>
<accession>A0A2R7Y5V8</accession>
<evidence type="ECO:0000256" key="9">
    <source>
        <dbReference type="HAMAP-Rule" id="MF_00186"/>
    </source>
</evidence>
<gene>
    <name evidence="9" type="primary">glpK</name>
    <name evidence="13" type="ORF">B9J98_03195</name>
</gene>
<evidence type="ECO:0000256" key="7">
    <source>
        <dbReference type="ARBA" id="ARBA00022840"/>
    </source>
</evidence>
<dbReference type="InterPro" id="IPR043129">
    <property type="entry name" value="ATPase_NBD"/>
</dbReference>
<comment type="function">
    <text evidence="9">Key enzyme in the regulation of glycerol uptake and metabolism. Catalyzes the phosphorylation of glycerol to yield sn-glycerol 3-phosphate.</text>
</comment>
<feature type="binding site" evidence="9">
    <location>
        <position position="278"/>
    </location>
    <ligand>
        <name>sn-glycerol 3-phosphate</name>
        <dbReference type="ChEBI" id="CHEBI:57597"/>
    </ligand>
</feature>
<feature type="binding site" evidence="9">
    <location>
        <position position="40"/>
    </location>
    <ligand>
        <name>ATP</name>
        <dbReference type="ChEBI" id="CHEBI:30616"/>
    </ligand>
</feature>
<dbReference type="InterPro" id="IPR000577">
    <property type="entry name" value="Carb_kinase_FGGY"/>
</dbReference>
<evidence type="ECO:0000313" key="13">
    <source>
        <dbReference type="EMBL" id="PUA32908.1"/>
    </source>
</evidence>
<dbReference type="GO" id="GO:0005524">
    <property type="term" value="F:ATP binding"/>
    <property type="evidence" value="ECO:0007669"/>
    <property type="project" value="UniProtKB-UniRule"/>
</dbReference>
<feature type="binding site" evidence="9">
    <location>
        <position position="110"/>
    </location>
    <ligand>
        <name>sn-glycerol 3-phosphate</name>
        <dbReference type="ChEBI" id="CHEBI:57597"/>
    </ligand>
</feature>
<keyword evidence="5 9" id="KW-0418">Kinase</keyword>
<dbReference type="InterPro" id="IPR005999">
    <property type="entry name" value="Glycerol_kin"/>
</dbReference>
<comment type="similarity">
    <text evidence="2 9 10">Belongs to the FGGY kinase family.</text>
</comment>
<evidence type="ECO:0000256" key="3">
    <source>
        <dbReference type="ARBA" id="ARBA00022679"/>
    </source>
</evidence>
<feature type="binding site" evidence="9">
    <location>
        <position position="44"/>
    </location>
    <ligand>
        <name>ADP</name>
        <dbReference type="ChEBI" id="CHEBI:456216"/>
    </ligand>
</feature>
<keyword evidence="6 9" id="KW-0319">Glycerol metabolism</keyword>
<feature type="domain" description="Carbohydrate kinase FGGY C-terminal" evidence="12">
    <location>
        <begin position="295"/>
        <end position="486"/>
    </location>
</feature>
<comment type="caution">
    <text evidence="13">The sequence shown here is derived from an EMBL/GenBank/DDBJ whole genome shotgun (WGS) entry which is preliminary data.</text>
</comment>
<feature type="domain" description="Carbohydrate kinase FGGY N-terminal" evidence="11">
    <location>
        <begin position="32"/>
        <end position="285"/>
    </location>
</feature>
<feature type="binding site" evidence="9">
    <location>
        <position position="447"/>
    </location>
    <ligand>
        <name>ADP</name>
        <dbReference type="ChEBI" id="CHEBI:456216"/>
    </ligand>
</feature>
<dbReference type="HAMAP" id="MF_00186">
    <property type="entry name" value="Glycerol_kin"/>
    <property type="match status" value="1"/>
</dbReference>
<dbReference type="EMBL" id="NDWU01000006">
    <property type="protein sequence ID" value="PUA32908.1"/>
    <property type="molecule type" value="Genomic_DNA"/>
</dbReference>
<dbReference type="PIRSF" id="PIRSF000538">
    <property type="entry name" value="GlpK"/>
    <property type="match status" value="1"/>
</dbReference>
<dbReference type="GO" id="GO:0004370">
    <property type="term" value="F:glycerol kinase activity"/>
    <property type="evidence" value="ECO:0007669"/>
    <property type="project" value="UniProtKB-UniRule"/>
</dbReference>
<organism evidence="13 14">
    <name type="scientific">Candidatus Terraquivivens tikiterensis</name>
    <dbReference type="NCBI Taxonomy" id="1980982"/>
    <lineage>
        <taxon>Archaea</taxon>
        <taxon>Nitrososphaerota</taxon>
        <taxon>Candidatus Wolframiiraptoraceae</taxon>
        <taxon>Candidatus Terraquivivens</taxon>
    </lineage>
</organism>
<dbReference type="CDD" id="cd07769">
    <property type="entry name" value="ASKHA_NBD_FGGY_GK"/>
    <property type="match status" value="1"/>
</dbReference>
<feature type="binding site" evidence="9">
    <location>
        <position position="41"/>
    </location>
    <ligand>
        <name>ATP</name>
        <dbReference type="ChEBI" id="CHEBI:30616"/>
    </ligand>
</feature>
<evidence type="ECO:0000256" key="2">
    <source>
        <dbReference type="ARBA" id="ARBA00009156"/>
    </source>
</evidence>
<feature type="binding site" evidence="9">
    <location>
        <position position="344"/>
    </location>
    <ligand>
        <name>ATP</name>
        <dbReference type="ChEBI" id="CHEBI:30616"/>
    </ligand>
</feature>
<dbReference type="PANTHER" id="PTHR10196">
    <property type="entry name" value="SUGAR KINASE"/>
    <property type="match status" value="1"/>
</dbReference>
<feature type="binding site" evidence="9">
    <location>
        <position position="163"/>
    </location>
    <ligand>
        <name>glycerol</name>
        <dbReference type="ChEBI" id="CHEBI:17754"/>
    </ligand>
</feature>